<reference evidence="1 2" key="1">
    <citation type="journal article" date="2010" name="Science">
        <title>Genomic comparison of the ants Camponotus floridanus and Harpegnathos saltator.</title>
        <authorList>
            <person name="Bonasio R."/>
            <person name="Zhang G."/>
            <person name="Ye C."/>
            <person name="Mutti N.S."/>
            <person name="Fang X."/>
            <person name="Qin N."/>
            <person name="Donahue G."/>
            <person name="Yang P."/>
            <person name="Li Q."/>
            <person name="Li C."/>
            <person name="Zhang P."/>
            <person name="Huang Z."/>
            <person name="Berger S.L."/>
            <person name="Reinberg D."/>
            <person name="Wang J."/>
            <person name="Liebig J."/>
        </authorList>
    </citation>
    <scope>NUCLEOTIDE SEQUENCE [LARGE SCALE GENOMIC DNA]</scope>
    <source>
        <strain evidence="2">C129</strain>
    </source>
</reference>
<name>E1ZZR1_CAMFO</name>
<organism evidence="2">
    <name type="scientific">Camponotus floridanus</name>
    <name type="common">Florida carpenter ant</name>
    <dbReference type="NCBI Taxonomy" id="104421"/>
    <lineage>
        <taxon>Eukaryota</taxon>
        <taxon>Metazoa</taxon>
        <taxon>Ecdysozoa</taxon>
        <taxon>Arthropoda</taxon>
        <taxon>Hexapoda</taxon>
        <taxon>Insecta</taxon>
        <taxon>Pterygota</taxon>
        <taxon>Neoptera</taxon>
        <taxon>Endopterygota</taxon>
        <taxon>Hymenoptera</taxon>
        <taxon>Apocrita</taxon>
        <taxon>Aculeata</taxon>
        <taxon>Formicoidea</taxon>
        <taxon>Formicidae</taxon>
        <taxon>Formicinae</taxon>
        <taxon>Camponotus</taxon>
    </lineage>
</organism>
<dbReference type="InParanoid" id="E1ZZR1"/>
<accession>E1ZZR1</accession>
<evidence type="ECO:0000313" key="2">
    <source>
        <dbReference type="Proteomes" id="UP000000311"/>
    </source>
</evidence>
<dbReference type="AlphaFoldDB" id="E1ZZR1"/>
<dbReference type="Proteomes" id="UP000000311">
    <property type="component" value="Unassembled WGS sequence"/>
</dbReference>
<keyword evidence="2" id="KW-1185">Reference proteome</keyword>
<proteinExistence type="predicted"/>
<dbReference type="EMBL" id="GL435511">
    <property type="protein sequence ID" value="EFN73332.1"/>
    <property type="molecule type" value="Genomic_DNA"/>
</dbReference>
<evidence type="ECO:0000313" key="1">
    <source>
        <dbReference type="EMBL" id="EFN73332.1"/>
    </source>
</evidence>
<sequence length="166" mass="19094">MNEISESVRQSIKDTSDNLPFMEARETESVRQYRVASTINDINSYAALKETTSNQKNKYPEYFDAPSPFSKHTYTTLIVHMCMGRVGIARYVKRQEKNNNLLYLSRLRKTCELAECIERQRSIRIYLTGNAYPHSPDGLHVLSCRPTRIDDAAEQDDEDADPDGPR</sequence>
<protein>
    <submittedName>
        <fullName evidence="1">Uncharacterized protein</fullName>
    </submittedName>
</protein>
<gene>
    <name evidence="1" type="ORF">EAG_05564</name>
</gene>